<gene>
    <name evidence="1" type="ORF">RF679_13405</name>
</gene>
<dbReference type="GO" id="GO:0005524">
    <property type="term" value="F:ATP binding"/>
    <property type="evidence" value="ECO:0007669"/>
    <property type="project" value="UniProtKB-KW"/>
</dbReference>
<name>A0ABY9REI5_9BURK</name>
<organism evidence="1 2">
    <name type="scientific">Undibacterium cyanobacteriorum</name>
    <dbReference type="NCBI Taxonomy" id="3073561"/>
    <lineage>
        <taxon>Bacteria</taxon>
        <taxon>Pseudomonadati</taxon>
        <taxon>Pseudomonadota</taxon>
        <taxon>Betaproteobacteria</taxon>
        <taxon>Burkholderiales</taxon>
        <taxon>Oxalobacteraceae</taxon>
        <taxon>Undibacterium</taxon>
    </lineage>
</organism>
<proteinExistence type="predicted"/>
<dbReference type="Proteomes" id="UP001181355">
    <property type="component" value="Chromosome"/>
</dbReference>
<dbReference type="Pfam" id="PF13589">
    <property type="entry name" value="HATPase_c_3"/>
    <property type="match status" value="1"/>
</dbReference>
<dbReference type="Gene3D" id="3.30.565.10">
    <property type="entry name" value="Histidine kinase-like ATPase, C-terminal domain"/>
    <property type="match status" value="1"/>
</dbReference>
<keyword evidence="1" id="KW-0067">ATP-binding</keyword>
<accession>A0ABY9REI5</accession>
<dbReference type="InterPro" id="IPR036890">
    <property type="entry name" value="HATPase_C_sf"/>
</dbReference>
<keyword evidence="2" id="KW-1185">Reference proteome</keyword>
<keyword evidence="1" id="KW-0547">Nucleotide-binding</keyword>
<reference evidence="1" key="1">
    <citation type="submission" date="2023-09" db="EMBL/GenBank/DDBJ databases">
        <title>Undibacterium sp. 20NA77.5 isolated from freshwater.</title>
        <authorList>
            <person name="Le V."/>
            <person name="Ko S.-R."/>
            <person name="Ahn C.-Y."/>
            <person name="Oh H.-M."/>
        </authorList>
    </citation>
    <scope>NUCLEOTIDE SEQUENCE</scope>
    <source>
        <strain evidence="1">20NA77.5</strain>
    </source>
</reference>
<dbReference type="RefSeq" id="WP_309481137.1">
    <property type="nucleotide sequence ID" value="NZ_CP133720.1"/>
</dbReference>
<dbReference type="SUPFAM" id="SSF55874">
    <property type="entry name" value="ATPase domain of HSP90 chaperone/DNA topoisomerase II/histidine kinase"/>
    <property type="match status" value="1"/>
</dbReference>
<evidence type="ECO:0000313" key="1">
    <source>
        <dbReference type="EMBL" id="WMW79642.1"/>
    </source>
</evidence>
<evidence type="ECO:0000313" key="2">
    <source>
        <dbReference type="Proteomes" id="UP001181355"/>
    </source>
</evidence>
<sequence length="633" mass="72494">MDIETSSAIKLFFPNPSLSLVYFEAIANALDAGATEIRILITIEAFSSSETLSIRVTDNGKGFTEESFSRFKTLMKPKDSFHKGIGRLVFLNYFSKVSVTSAWSNKRRTFTFKENFDGKSDVETIKESKNQCETSLSFEGFAKDKVKSYDDLRPGSLKEKIISHFLLTLNDLRERKVDFKIRIELKTQESNAQKEFFSSDVSITSDDLPMMKHKALSDCTIDAYANIDMHYYVKVDTGCSANLQTAVSIDGRTIPVSLIQQSSIPYGNTAVFIFSSELFKASADSSRQRLVLAENINENMLYSRLRGEISTILAETIPEIAEKNKKTEMKFEEQFPHLLGYFDSASVGLIDREDALNVAQQKFFKVQKEILQCENMTDELYEKSLDASSRTLTEYILYREKIIGKMREMTSANSEAEIHNLIVPRWEKYDQDSIVSDIYQNNAWLLDDKFMTFRTILSEARMDDVIKAIRIDDEDFSTETGRPDIAMIFSSDPNSSESVDVVVVEIKRKTDDERENQYAINQLLERAYKLAKYCPNIQRIWYYALIEINDSFARSLKQQKWTPLFSKGKVFYQEFPTESPSGVIVPTPIFVMSFDAIVSDAQSRNHTFLELLRSAMKQQTKRNVRNDAIQVNS</sequence>
<protein>
    <submittedName>
        <fullName evidence="1">ATP-binding protein</fullName>
    </submittedName>
</protein>
<dbReference type="EMBL" id="CP133720">
    <property type="protein sequence ID" value="WMW79642.1"/>
    <property type="molecule type" value="Genomic_DNA"/>
</dbReference>